<evidence type="ECO:0000313" key="1">
    <source>
        <dbReference type="EMBL" id="ESR51519.1"/>
    </source>
</evidence>
<sequence length="75" mass="9265">MAYKDRFQIWRRKELSNATIITLQRRLSLPWSRWTRQLRRNSSIFTRRSRRKLFVSTAVYFLINGCGNRVRVYRL</sequence>
<name>V4VG63_CITCL</name>
<reference evidence="1 2" key="1">
    <citation type="submission" date="2013-10" db="EMBL/GenBank/DDBJ databases">
        <authorList>
            <consortium name="International Citrus Genome Consortium"/>
            <person name="Jenkins J."/>
            <person name="Schmutz J."/>
            <person name="Prochnik S."/>
            <person name="Rokhsar D."/>
            <person name="Gmitter F."/>
            <person name="Ollitrault P."/>
            <person name="Machado M."/>
            <person name="Talon M."/>
            <person name="Wincker P."/>
            <person name="Jaillon O."/>
            <person name="Morgante M."/>
        </authorList>
    </citation>
    <scope>NUCLEOTIDE SEQUENCE</scope>
    <source>
        <strain evidence="2">cv. Clemenules</strain>
    </source>
</reference>
<keyword evidence="2" id="KW-1185">Reference proteome</keyword>
<proteinExistence type="predicted"/>
<protein>
    <submittedName>
        <fullName evidence="1">Uncharacterized protein</fullName>
    </submittedName>
</protein>
<dbReference type="EMBL" id="KI536726">
    <property type="protein sequence ID" value="ESR51519.1"/>
    <property type="molecule type" value="Genomic_DNA"/>
</dbReference>
<evidence type="ECO:0000313" key="2">
    <source>
        <dbReference type="Proteomes" id="UP000030687"/>
    </source>
</evidence>
<dbReference type="KEGG" id="cic:CICLE_v10033239mg"/>
<dbReference type="InParanoid" id="V4VG63"/>
<accession>V4VG63</accession>
<dbReference type="Proteomes" id="UP000030687">
    <property type="component" value="Unassembled WGS sequence"/>
</dbReference>
<gene>
    <name evidence="1" type="ORF">CICLE_v10033239mg</name>
</gene>
<dbReference type="Gramene" id="ESR51519">
    <property type="protein sequence ID" value="ESR51519"/>
    <property type="gene ID" value="CICLE_v10033239mg"/>
</dbReference>
<organism evidence="1 2">
    <name type="scientific">Citrus clementina</name>
    <name type="common">Clementine</name>
    <name type="synonym">Citrus deliciosa x Citrus sinensis</name>
    <dbReference type="NCBI Taxonomy" id="85681"/>
    <lineage>
        <taxon>Eukaryota</taxon>
        <taxon>Viridiplantae</taxon>
        <taxon>Streptophyta</taxon>
        <taxon>Embryophyta</taxon>
        <taxon>Tracheophyta</taxon>
        <taxon>Spermatophyta</taxon>
        <taxon>Magnoliopsida</taxon>
        <taxon>eudicotyledons</taxon>
        <taxon>Gunneridae</taxon>
        <taxon>Pentapetalae</taxon>
        <taxon>rosids</taxon>
        <taxon>malvids</taxon>
        <taxon>Sapindales</taxon>
        <taxon>Rutaceae</taxon>
        <taxon>Aurantioideae</taxon>
        <taxon>Citrus</taxon>
    </lineage>
</organism>
<dbReference type="AlphaFoldDB" id="V4VG63"/>